<dbReference type="Gene3D" id="1.10.510.10">
    <property type="entry name" value="Transferase(Phosphotransferase) domain 1"/>
    <property type="match status" value="1"/>
</dbReference>
<dbReference type="AlphaFoldDB" id="A0A183CY17"/>
<dbReference type="PANTHER" id="PTHR11909">
    <property type="entry name" value="CASEIN KINASE-RELATED"/>
    <property type="match status" value="1"/>
</dbReference>
<evidence type="ECO:0000313" key="4">
    <source>
        <dbReference type="WBParaSite" id="GPUH_0000136001-mRNA-1"/>
    </source>
</evidence>
<dbReference type="WBParaSite" id="GPUH_0000136001-mRNA-1">
    <property type="protein sequence ID" value="GPUH_0000136001-mRNA-1"/>
    <property type="gene ID" value="GPUH_0000136001"/>
</dbReference>
<dbReference type="InterPro" id="IPR050235">
    <property type="entry name" value="CK1_Ser-Thr_kinase"/>
</dbReference>
<evidence type="ECO:0000313" key="2">
    <source>
        <dbReference type="EMBL" id="VDK29882.1"/>
    </source>
</evidence>
<dbReference type="GO" id="GO:0005524">
    <property type="term" value="F:ATP binding"/>
    <property type="evidence" value="ECO:0007669"/>
    <property type="project" value="InterPro"/>
</dbReference>
<keyword evidence="3" id="KW-1185">Reference proteome</keyword>
<reference evidence="2 3" key="2">
    <citation type="submission" date="2018-11" db="EMBL/GenBank/DDBJ databases">
        <authorList>
            <consortium name="Pathogen Informatics"/>
        </authorList>
    </citation>
    <scope>NUCLEOTIDE SEQUENCE [LARGE SCALE GENOMIC DNA]</scope>
</reference>
<dbReference type="Pfam" id="PF00069">
    <property type="entry name" value="Pkinase"/>
    <property type="match status" value="1"/>
</dbReference>
<evidence type="ECO:0000259" key="1">
    <source>
        <dbReference type="PROSITE" id="PS50011"/>
    </source>
</evidence>
<feature type="domain" description="Protein kinase" evidence="1">
    <location>
        <begin position="1"/>
        <end position="107"/>
    </location>
</feature>
<accession>A0A183CY17</accession>
<sequence length="107" mass="11935">MEHLPGNPVGIIGELRGNKRVAKIAEFGLQLLKAVYDLHYLGIVHRDIKPENVGLYQNSILVLYDLGLARIFTELSGQIRKPRCMCGMRGTDEWASLSAELGRDQVS</sequence>
<evidence type="ECO:0000313" key="3">
    <source>
        <dbReference type="Proteomes" id="UP000271098"/>
    </source>
</evidence>
<reference evidence="4" key="1">
    <citation type="submission" date="2016-06" db="UniProtKB">
        <authorList>
            <consortium name="WormBaseParasite"/>
        </authorList>
    </citation>
    <scope>IDENTIFICATION</scope>
</reference>
<dbReference type="PROSITE" id="PS50011">
    <property type="entry name" value="PROTEIN_KINASE_DOM"/>
    <property type="match status" value="1"/>
</dbReference>
<organism evidence="4">
    <name type="scientific">Gongylonema pulchrum</name>
    <dbReference type="NCBI Taxonomy" id="637853"/>
    <lineage>
        <taxon>Eukaryota</taxon>
        <taxon>Metazoa</taxon>
        <taxon>Ecdysozoa</taxon>
        <taxon>Nematoda</taxon>
        <taxon>Chromadorea</taxon>
        <taxon>Rhabditida</taxon>
        <taxon>Spirurina</taxon>
        <taxon>Spiruromorpha</taxon>
        <taxon>Spiruroidea</taxon>
        <taxon>Gongylonematidae</taxon>
        <taxon>Gongylonema</taxon>
    </lineage>
</organism>
<protein>
    <submittedName>
        <fullName evidence="4">Protein kinase domain-containing protein</fullName>
    </submittedName>
</protein>
<dbReference type="EMBL" id="UYRT01001618">
    <property type="protein sequence ID" value="VDK29882.1"/>
    <property type="molecule type" value="Genomic_DNA"/>
</dbReference>
<dbReference type="OrthoDB" id="5979581at2759"/>
<dbReference type="GO" id="GO:0004672">
    <property type="term" value="F:protein kinase activity"/>
    <property type="evidence" value="ECO:0007669"/>
    <property type="project" value="InterPro"/>
</dbReference>
<name>A0A183CY17_9BILA</name>
<proteinExistence type="predicted"/>
<dbReference type="InterPro" id="IPR000719">
    <property type="entry name" value="Prot_kinase_dom"/>
</dbReference>
<gene>
    <name evidence="2" type="ORF">GPUH_LOCUS1358</name>
</gene>
<dbReference type="SUPFAM" id="SSF56112">
    <property type="entry name" value="Protein kinase-like (PK-like)"/>
    <property type="match status" value="1"/>
</dbReference>
<dbReference type="InterPro" id="IPR011009">
    <property type="entry name" value="Kinase-like_dom_sf"/>
</dbReference>
<dbReference type="Proteomes" id="UP000271098">
    <property type="component" value="Unassembled WGS sequence"/>
</dbReference>